<name>A0A165Z1K2_9AGAM</name>
<keyword evidence="2" id="KW-1185">Reference proteome</keyword>
<dbReference type="SUPFAM" id="SSF52047">
    <property type="entry name" value="RNI-like"/>
    <property type="match status" value="1"/>
</dbReference>
<sequence>METLRDDVHVDKVIDDSLIAPDETDSTLSLLSRRKHNLEVPFGRLPDDVLREIACHYVDLWRGMERLSKSFDWRNILAVNSRLRSVLIETPTLWTTIGLDWLPELRDLFHSRSKGFPLHIRTDEYVGPKEHQRQSAGDFICQNIDVISSLLVSWHPAIETDDPVMLLRQFFSERIGNTPFPQLKHASFFHEVDDVVMTFGTTITIHAPQLESLVLDTMVLNPTTLSPFPHLTSIKIREVMTCADEVIPLLAACPALQFCSIDTDADGACEFIDVKRWRNKIPKITTLELPALKALSIETLDWREVNRIFRILQHSPKANMTFQITGEGEDDNIAHVIPRLFKHQITHYNQIFMAHTWCKSKYGLCSTEGGSIALGFEQFETSGEERDPFDLLFSALSSGFANNISCLHLHNANLNEFEGDGYGDKRSGVALLPMPSIIASGLRSLPNLIELRATRWRNINSIFLAFIPKDALRSKLKFEMPRILCPSLRFLDLSWSFFLPDLLIWFLQERWRTGGMIRDLRGVERYQVATRDGVDLMPIIMSLVLKQ</sequence>
<dbReference type="Proteomes" id="UP000076798">
    <property type="component" value="Unassembled WGS sequence"/>
</dbReference>
<proteinExistence type="predicted"/>
<gene>
    <name evidence="1" type="ORF">SISSUDRAFT_1053761</name>
</gene>
<evidence type="ECO:0000313" key="1">
    <source>
        <dbReference type="EMBL" id="KZT33834.1"/>
    </source>
</evidence>
<dbReference type="AlphaFoldDB" id="A0A165Z1K2"/>
<evidence type="ECO:0008006" key="3">
    <source>
        <dbReference type="Google" id="ProtNLM"/>
    </source>
</evidence>
<accession>A0A165Z1K2</accession>
<organism evidence="1 2">
    <name type="scientific">Sistotremastrum suecicum HHB10207 ss-3</name>
    <dbReference type="NCBI Taxonomy" id="1314776"/>
    <lineage>
        <taxon>Eukaryota</taxon>
        <taxon>Fungi</taxon>
        <taxon>Dikarya</taxon>
        <taxon>Basidiomycota</taxon>
        <taxon>Agaricomycotina</taxon>
        <taxon>Agaricomycetes</taxon>
        <taxon>Sistotremastrales</taxon>
        <taxon>Sistotremastraceae</taxon>
        <taxon>Sistotremastrum</taxon>
    </lineage>
</organism>
<reference evidence="1 2" key="1">
    <citation type="journal article" date="2016" name="Mol. Biol. Evol.">
        <title>Comparative Genomics of Early-Diverging Mushroom-Forming Fungi Provides Insights into the Origins of Lignocellulose Decay Capabilities.</title>
        <authorList>
            <person name="Nagy L.G."/>
            <person name="Riley R."/>
            <person name="Tritt A."/>
            <person name="Adam C."/>
            <person name="Daum C."/>
            <person name="Floudas D."/>
            <person name="Sun H."/>
            <person name="Yadav J.S."/>
            <person name="Pangilinan J."/>
            <person name="Larsson K.H."/>
            <person name="Matsuura K."/>
            <person name="Barry K."/>
            <person name="Labutti K."/>
            <person name="Kuo R."/>
            <person name="Ohm R.A."/>
            <person name="Bhattacharya S.S."/>
            <person name="Shirouzu T."/>
            <person name="Yoshinaga Y."/>
            <person name="Martin F.M."/>
            <person name="Grigoriev I.V."/>
            <person name="Hibbett D.S."/>
        </authorList>
    </citation>
    <scope>NUCLEOTIDE SEQUENCE [LARGE SCALE GENOMIC DNA]</scope>
    <source>
        <strain evidence="1 2">HHB10207 ss-3</strain>
    </source>
</reference>
<protein>
    <recommendedName>
        <fullName evidence="3">F-box domain-containing protein</fullName>
    </recommendedName>
</protein>
<dbReference type="OrthoDB" id="3178595at2759"/>
<dbReference type="EMBL" id="KV428216">
    <property type="protein sequence ID" value="KZT33834.1"/>
    <property type="molecule type" value="Genomic_DNA"/>
</dbReference>
<evidence type="ECO:0000313" key="2">
    <source>
        <dbReference type="Proteomes" id="UP000076798"/>
    </source>
</evidence>